<evidence type="ECO:0000313" key="1">
    <source>
        <dbReference type="EMBL" id="MEA9355299.1"/>
    </source>
</evidence>
<organism evidence="1 2">
    <name type="scientific">Bacteriovorax antarcticus</name>
    <dbReference type="NCBI Taxonomy" id="3088717"/>
    <lineage>
        <taxon>Bacteria</taxon>
        <taxon>Pseudomonadati</taxon>
        <taxon>Bdellovibrionota</taxon>
        <taxon>Bacteriovoracia</taxon>
        <taxon>Bacteriovoracales</taxon>
        <taxon>Bacteriovoracaceae</taxon>
        <taxon>Bacteriovorax</taxon>
    </lineage>
</organism>
<evidence type="ECO:0008006" key="3">
    <source>
        <dbReference type="Google" id="ProtNLM"/>
    </source>
</evidence>
<comment type="caution">
    <text evidence="1">The sequence shown here is derived from an EMBL/GenBank/DDBJ whole genome shotgun (WGS) entry which is preliminary data.</text>
</comment>
<protein>
    <recommendedName>
        <fullName evidence="3">Lipoprotein</fullName>
    </recommendedName>
</protein>
<keyword evidence="2" id="KW-1185">Reference proteome</keyword>
<dbReference type="PROSITE" id="PS51257">
    <property type="entry name" value="PROKAR_LIPOPROTEIN"/>
    <property type="match status" value="1"/>
</dbReference>
<accession>A0ABU5VQH3</accession>
<reference evidence="1 2" key="1">
    <citation type="submission" date="2023-11" db="EMBL/GenBank/DDBJ databases">
        <title>A Novel Polar Bacteriovorax (B. antarcticus) Isolated from the Biocrust in Antarctica.</title>
        <authorList>
            <person name="Mun W."/>
            <person name="Choi S.Y."/>
            <person name="Mitchell R.J."/>
        </authorList>
    </citation>
    <scope>NUCLEOTIDE SEQUENCE [LARGE SCALE GENOMIC DNA]</scope>
    <source>
        <strain evidence="1 2">PP10</strain>
    </source>
</reference>
<dbReference type="Proteomes" id="UP001302274">
    <property type="component" value="Unassembled WGS sequence"/>
</dbReference>
<dbReference type="InterPro" id="IPR015943">
    <property type="entry name" value="WD40/YVTN_repeat-like_dom_sf"/>
</dbReference>
<dbReference type="RefSeq" id="WP_323574786.1">
    <property type="nucleotide sequence ID" value="NZ_JAYGJQ010000001.1"/>
</dbReference>
<dbReference type="SUPFAM" id="SSF63829">
    <property type="entry name" value="Calcium-dependent phosphotriesterase"/>
    <property type="match status" value="1"/>
</dbReference>
<gene>
    <name evidence="1" type="ORF">SHI21_03765</name>
</gene>
<proteinExistence type="predicted"/>
<name>A0ABU5VQH3_9BACT</name>
<evidence type="ECO:0000313" key="2">
    <source>
        <dbReference type="Proteomes" id="UP001302274"/>
    </source>
</evidence>
<dbReference type="Gene3D" id="2.130.10.10">
    <property type="entry name" value="YVTN repeat-like/Quinoprotein amine dehydrogenase"/>
    <property type="match status" value="1"/>
</dbReference>
<sequence length="307" mass="32180">MKCLNTVALILGMTFFFGCKQDKAIPTKSNETYLVRPGDIIVVNGTSRSLILLDSNGNYKTVLYDLDNIAESIYDVALKKDTNEIIFTVNGSPRVGAVSLVNGAYRTLIADANLTGALKGLTQLQNGDILVSEISNIERFTTTGVRRTSVAGVTWPNTLGGTSTTAEQLFATADGGFIVCSSGSDNVKRYTQNAVIVGAAVVSGIAGTTDAFGCIELADGKIAMAFNGTTDTIRTVSAAMTGIATIYSDLAVLASPRTLTQALNGNILIVDSGYNQIVEITTTGTFVRTLGGSLIGTPNAVFSVPNY</sequence>
<dbReference type="EMBL" id="JAYGJQ010000001">
    <property type="protein sequence ID" value="MEA9355299.1"/>
    <property type="molecule type" value="Genomic_DNA"/>
</dbReference>